<evidence type="ECO:0000256" key="1">
    <source>
        <dbReference type="ARBA" id="ARBA00004141"/>
    </source>
</evidence>
<proteinExistence type="inferred from homology"/>
<feature type="transmembrane region" description="Helical" evidence="6">
    <location>
        <begin position="73"/>
        <end position="95"/>
    </location>
</feature>
<organism evidence="7 8">
    <name type="scientific">Acidisarcina polymorpha</name>
    <dbReference type="NCBI Taxonomy" id="2211140"/>
    <lineage>
        <taxon>Bacteria</taxon>
        <taxon>Pseudomonadati</taxon>
        <taxon>Acidobacteriota</taxon>
        <taxon>Terriglobia</taxon>
        <taxon>Terriglobales</taxon>
        <taxon>Acidobacteriaceae</taxon>
        <taxon>Acidisarcina</taxon>
    </lineage>
</organism>
<evidence type="ECO:0000256" key="3">
    <source>
        <dbReference type="ARBA" id="ARBA00022692"/>
    </source>
</evidence>
<gene>
    <name evidence="7" type="ORF">ACPOL_5950</name>
</gene>
<dbReference type="RefSeq" id="WP_114209811.1">
    <property type="nucleotide sequence ID" value="NZ_CP030840.1"/>
</dbReference>
<evidence type="ECO:0000313" key="8">
    <source>
        <dbReference type="Proteomes" id="UP000253606"/>
    </source>
</evidence>
<dbReference type="GO" id="GO:0016020">
    <property type="term" value="C:membrane"/>
    <property type="evidence" value="ECO:0007669"/>
    <property type="project" value="UniProtKB-SubCell"/>
</dbReference>
<feature type="transmembrane region" description="Helical" evidence="6">
    <location>
        <begin position="271"/>
        <end position="287"/>
    </location>
</feature>
<keyword evidence="4 6" id="KW-1133">Transmembrane helix</keyword>
<feature type="transmembrane region" description="Helical" evidence="6">
    <location>
        <begin position="20"/>
        <end position="36"/>
    </location>
</feature>
<dbReference type="PANTHER" id="PTHR21716">
    <property type="entry name" value="TRANSMEMBRANE PROTEIN"/>
    <property type="match status" value="1"/>
</dbReference>
<comment type="similarity">
    <text evidence="2">Belongs to the autoinducer-2 exporter (AI-2E) (TC 2.A.86) family.</text>
</comment>
<feature type="transmembrane region" description="Helical" evidence="6">
    <location>
        <begin position="238"/>
        <end position="264"/>
    </location>
</feature>
<dbReference type="InterPro" id="IPR002549">
    <property type="entry name" value="AI-2E-like"/>
</dbReference>
<dbReference type="PANTHER" id="PTHR21716:SF62">
    <property type="entry name" value="TRANSPORT PROTEIN YDBI-RELATED"/>
    <property type="match status" value="1"/>
</dbReference>
<keyword evidence="5 6" id="KW-0472">Membrane</keyword>
<dbReference type="OrthoDB" id="117595at2"/>
<evidence type="ECO:0000256" key="4">
    <source>
        <dbReference type="ARBA" id="ARBA00022989"/>
    </source>
</evidence>
<evidence type="ECO:0000256" key="5">
    <source>
        <dbReference type="ARBA" id="ARBA00023136"/>
    </source>
</evidence>
<dbReference type="EMBL" id="CP030840">
    <property type="protein sequence ID" value="AXC15194.1"/>
    <property type="molecule type" value="Genomic_DNA"/>
</dbReference>
<feature type="transmembrane region" description="Helical" evidence="6">
    <location>
        <begin position="42"/>
        <end position="61"/>
    </location>
</feature>
<keyword evidence="3 6" id="KW-0812">Transmembrane</keyword>
<name>A0A2Z5G930_9BACT</name>
<reference evidence="7 8" key="1">
    <citation type="journal article" date="2018" name="Front. Microbiol.">
        <title>Hydrolytic Capabilities as a Key to Environmental Success: Chitinolytic and Cellulolytic Acidobacteria From Acidic Sub-arctic Soils and Boreal Peatlands.</title>
        <authorList>
            <person name="Belova S.E."/>
            <person name="Ravin N.V."/>
            <person name="Pankratov T.A."/>
            <person name="Rakitin A.L."/>
            <person name="Ivanova A.A."/>
            <person name="Beletsky A.V."/>
            <person name="Mardanov A.V."/>
            <person name="Sinninghe Damste J.S."/>
            <person name="Dedysh S.N."/>
        </authorList>
    </citation>
    <scope>NUCLEOTIDE SEQUENCE [LARGE SCALE GENOMIC DNA]</scope>
    <source>
        <strain evidence="7 8">SBC82</strain>
    </source>
</reference>
<evidence type="ECO:0008006" key="9">
    <source>
        <dbReference type="Google" id="ProtNLM"/>
    </source>
</evidence>
<dbReference type="Pfam" id="PF01594">
    <property type="entry name" value="AI-2E_transport"/>
    <property type="match status" value="1"/>
</dbReference>
<keyword evidence="8" id="KW-1185">Reference proteome</keyword>
<protein>
    <recommendedName>
        <fullName evidence="9">AI-2E family transporter</fullName>
    </recommendedName>
</protein>
<comment type="subcellular location">
    <subcellularLocation>
        <location evidence="1">Membrane</location>
        <topology evidence="1">Multi-pass membrane protein</topology>
    </subcellularLocation>
</comment>
<dbReference type="AlphaFoldDB" id="A0A2Z5G930"/>
<feature type="transmembrane region" description="Helical" evidence="6">
    <location>
        <begin position="307"/>
        <end position="338"/>
    </location>
</feature>
<evidence type="ECO:0000256" key="2">
    <source>
        <dbReference type="ARBA" id="ARBA00009773"/>
    </source>
</evidence>
<dbReference type="Proteomes" id="UP000253606">
    <property type="component" value="Chromosome"/>
</dbReference>
<sequence>MTSTAPDKAPAVRHSARADITFTFALAIGLYLAWLVRNVLLIVYVSALFAVVLLPVVNGIRRVRLGQWHPNRVIAILVLFLIVGGAAALFFTFAVPPVVSDLRQFAGELPTRGPQLLLRAQQLPFIRHVDLSALNAKIQDVASNSASYLLVSLTNWASKIFDLLTGVILTVYFMLEGEHAYEWFLSFVPLDQRDRLNRTLQRAEVRMGKWLLGQGLLMLILGVTSTVVFVLLKIRYAYALGVLMGIFNIIPIVGALITVSLALVVAAIDSWGRVLGVLIFYMIYAQLENSLLTPRIMKSSVDLAGLAVLIALLLGAALAGVTGALVSVPTAVLVAVLLEEYFVKTKDPVPETAPQSPFPKA</sequence>
<dbReference type="GO" id="GO:0055085">
    <property type="term" value="P:transmembrane transport"/>
    <property type="evidence" value="ECO:0007669"/>
    <property type="project" value="TreeGrafter"/>
</dbReference>
<evidence type="ECO:0000256" key="6">
    <source>
        <dbReference type="SAM" id="Phobius"/>
    </source>
</evidence>
<evidence type="ECO:0000313" key="7">
    <source>
        <dbReference type="EMBL" id="AXC15194.1"/>
    </source>
</evidence>
<feature type="transmembrane region" description="Helical" evidence="6">
    <location>
        <begin position="210"/>
        <end position="232"/>
    </location>
</feature>
<accession>A0A2Z5G930</accession>
<dbReference type="KEGG" id="abas:ACPOL_5950"/>